<dbReference type="GO" id="GO:0005524">
    <property type="term" value="F:ATP binding"/>
    <property type="evidence" value="ECO:0007669"/>
    <property type="project" value="UniProtKB-KW"/>
</dbReference>
<name>A0A9D9NJ27_9BACT</name>
<evidence type="ECO:0000259" key="6">
    <source>
        <dbReference type="Pfam" id="PF04263"/>
    </source>
</evidence>
<dbReference type="InterPro" id="IPR007371">
    <property type="entry name" value="TPK_catalytic"/>
</dbReference>
<dbReference type="SUPFAM" id="SSF63999">
    <property type="entry name" value="Thiamin pyrophosphokinase, catalytic domain"/>
    <property type="match status" value="1"/>
</dbReference>
<protein>
    <recommendedName>
        <fullName evidence="5">Thiamine diphosphokinase</fullName>
        <ecNumber evidence="5">2.7.6.2</ecNumber>
    </recommendedName>
</protein>
<accession>A0A9D9NJ27</accession>
<evidence type="ECO:0000259" key="7">
    <source>
        <dbReference type="Pfam" id="PF21275"/>
    </source>
</evidence>
<proteinExistence type="predicted"/>
<evidence type="ECO:0000256" key="3">
    <source>
        <dbReference type="ARBA" id="ARBA00022777"/>
    </source>
</evidence>
<keyword evidence="1 8" id="KW-0808">Transferase</keyword>
<dbReference type="CDD" id="cd07995">
    <property type="entry name" value="TPK"/>
    <property type="match status" value="1"/>
</dbReference>
<evidence type="ECO:0000313" key="8">
    <source>
        <dbReference type="EMBL" id="MBO8474918.1"/>
    </source>
</evidence>
<keyword evidence="3" id="KW-0418">Kinase</keyword>
<dbReference type="InterPro" id="IPR036759">
    <property type="entry name" value="TPK_catalytic_sf"/>
</dbReference>
<keyword evidence="2" id="KW-0547">Nucleotide-binding</keyword>
<dbReference type="Proteomes" id="UP000823757">
    <property type="component" value="Unassembled WGS sequence"/>
</dbReference>
<evidence type="ECO:0000313" key="9">
    <source>
        <dbReference type="Proteomes" id="UP000823757"/>
    </source>
</evidence>
<dbReference type="AlphaFoldDB" id="A0A9D9NJ27"/>
<evidence type="ECO:0000256" key="2">
    <source>
        <dbReference type="ARBA" id="ARBA00022741"/>
    </source>
</evidence>
<reference evidence="8" key="1">
    <citation type="submission" date="2020-10" db="EMBL/GenBank/DDBJ databases">
        <authorList>
            <person name="Gilroy R."/>
        </authorList>
    </citation>
    <scope>NUCLEOTIDE SEQUENCE</scope>
    <source>
        <strain evidence="8">B1-13419</strain>
    </source>
</reference>
<keyword evidence="4" id="KW-0067">ATP-binding</keyword>
<feature type="domain" description="Thiamin pyrophosphokinase-like substrate-binding" evidence="7">
    <location>
        <begin position="148"/>
        <end position="210"/>
    </location>
</feature>
<comment type="caution">
    <text evidence="8">The sequence shown here is derived from an EMBL/GenBank/DDBJ whole genome shotgun (WGS) entry which is preliminary data.</text>
</comment>
<dbReference type="GO" id="GO:0006772">
    <property type="term" value="P:thiamine metabolic process"/>
    <property type="evidence" value="ECO:0007669"/>
    <property type="project" value="UniProtKB-UniRule"/>
</dbReference>
<dbReference type="Pfam" id="PF04263">
    <property type="entry name" value="TPK_catalytic"/>
    <property type="match status" value="1"/>
</dbReference>
<dbReference type="InterPro" id="IPR049442">
    <property type="entry name" value="Thi_PPkinase-like_C"/>
</dbReference>
<evidence type="ECO:0000256" key="1">
    <source>
        <dbReference type="ARBA" id="ARBA00022679"/>
    </source>
</evidence>
<feature type="domain" description="Thiamin pyrophosphokinase catalytic" evidence="6">
    <location>
        <begin position="22"/>
        <end position="127"/>
    </location>
</feature>
<dbReference type="NCBIfam" id="TIGR01378">
    <property type="entry name" value="thi_PPkinase"/>
    <property type="match status" value="1"/>
</dbReference>
<dbReference type="Gene3D" id="3.40.50.10240">
    <property type="entry name" value="Thiamin pyrophosphokinase, catalytic domain"/>
    <property type="match status" value="1"/>
</dbReference>
<gene>
    <name evidence="8" type="ORF">IAB91_06485</name>
</gene>
<dbReference type="EC" id="2.7.6.2" evidence="5"/>
<reference evidence="8" key="2">
    <citation type="journal article" date="2021" name="PeerJ">
        <title>Extensive microbial diversity within the chicken gut microbiome revealed by metagenomics and culture.</title>
        <authorList>
            <person name="Gilroy R."/>
            <person name="Ravi A."/>
            <person name="Getino M."/>
            <person name="Pursley I."/>
            <person name="Horton D.L."/>
            <person name="Alikhan N.F."/>
            <person name="Baker D."/>
            <person name="Gharbi K."/>
            <person name="Hall N."/>
            <person name="Watson M."/>
            <person name="Adriaenssens E.M."/>
            <person name="Foster-Nyarko E."/>
            <person name="Jarju S."/>
            <person name="Secka A."/>
            <person name="Antonio M."/>
            <person name="Oren A."/>
            <person name="Chaudhuri R.R."/>
            <person name="La Ragione R."/>
            <person name="Hildebrand F."/>
            <person name="Pallen M.J."/>
        </authorList>
    </citation>
    <scope>NUCLEOTIDE SEQUENCE</scope>
    <source>
        <strain evidence="8">B1-13419</strain>
    </source>
</reference>
<dbReference type="PANTHER" id="PTHR41299:SF1">
    <property type="entry name" value="THIAMINE PYROPHOSPHOKINASE"/>
    <property type="match status" value="1"/>
</dbReference>
<dbReference type="GO" id="GO:0004788">
    <property type="term" value="F:thiamine diphosphokinase activity"/>
    <property type="evidence" value="ECO:0007669"/>
    <property type="project" value="UniProtKB-UniRule"/>
</dbReference>
<dbReference type="PANTHER" id="PTHR41299">
    <property type="entry name" value="THIAMINE PYROPHOSPHOKINASE"/>
    <property type="match status" value="1"/>
</dbReference>
<dbReference type="GO" id="GO:0016301">
    <property type="term" value="F:kinase activity"/>
    <property type="evidence" value="ECO:0007669"/>
    <property type="project" value="UniProtKB-KW"/>
</dbReference>
<dbReference type="EMBL" id="JADIMD010000100">
    <property type="protein sequence ID" value="MBO8474918.1"/>
    <property type="molecule type" value="Genomic_DNA"/>
</dbReference>
<dbReference type="InterPro" id="IPR006282">
    <property type="entry name" value="Thi_PPkinase"/>
</dbReference>
<sequence length="220" mass="25005">MGKSVAIIGNGLFPKKEYPLYLLSQADYIICCDGAFNSYMRYSASYRNGRLPDMIVGDMDSLSPASQKKYQDIIVRYSEQETNDQTKAFNYAIDHFKDISDIFFLASTGKREDHTIGNISLLMEYARERDLQSMGINIQMVSDFATIFPVTDSTEIECGQGRKISIITPDNSLKIHSEGLKWPLDNVVFDNWWKATLNRATEDTVKLEFSHKSIAIIILD</sequence>
<organism evidence="8 9">
    <name type="scientific">Candidatus Cryptobacteroides faecigallinarum</name>
    <dbReference type="NCBI Taxonomy" id="2840763"/>
    <lineage>
        <taxon>Bacteria</taxon>
        <taxon>Pseudomonadati</taxon>
        <taxon>Bacteroidota</taxon>
        <taxon>Bacteroidia</taxon>
        <taxon>Bacteroidales</taxon>
        <taxon>Candidatus Cryptobacteroides</taxon>
    </lineage>
</organism>
<dbReference type="GO" id="GO:0009229">
    <property type="term" value="P:thiamine diphosphate biosynthetic process"/>
    <property type="evidence" value="ECO:0007669"/>
    <property type="project" value="InterPro"/>
</dbReference>
<dbReference type="InterPro" id="IPR053149">
    <property type="entry name" value="TPK"/>
</dbReference>
<evidence type="ECO:0000256" key="4">
    <source>
        <dbReference type="ARBA" id="ARBA00022840"/>
    </source>
</evidence>
<evidence type="ECO:0000256" key="5">
    <source>
        <dbReference type="NCBIfam" id="TIGR01378"/>
    </source>
</evidence>
<dbReference type="Pfam" id="PF21275">
    <property type="entry name" value="Thi_PPkinase_C"/>
    <property type="match status" value="1"/>
</dbReference>